<evidence type="ECO:0000313" key="3">
    <source>
        <dbReference type="Proteomes" id="UP000256485"/>
    </source>
</evidence>
<feature type="compositionally biased region" description="Pro residues" evidence="1">
    <location>
        <begin position="14"/>
        <end position="28"/>
    </location>
</feature>
<name>A0A3D9V8R1_THECX</name>
<comment type="caution">
    <text evidence="2">The sequence shown here is derived from an EMBL/GenBank/DDBJ whole genome shotgun (WGS) entry which is preliminary data.</text>
</comment>
<keyword evidence="3" id="KW-1185">Reference proteome</keyword>
<evidence type="ECO:0000313" key="2">
    <source>
        <dbReference type="EMBL" id="REF35385.1"/>
    </source>
</evidence>
<organism evidence="2 3">
    <name type="scientific">Thermasporomyces composti</name>
    <dbReference type="NCBI Taxonomy" id="696763"/>
    <lineage>
        <taxon>Bacteria</taxon>
        <taxon>Bacillati</taxon>
        <taxon>Actinomycetota</taxon>
        <taxon>Actinomycetes</taxon>
        <taxon>Propionibacteriales</taxon>
        <taxon>Nocardioidaceae</taxon>
        <taxon>Thermasporomyces</taxon>
    </lineage>
</organism>
<proteinExistence type="predicted"/>
<dbReference type="EMBL" id="QTUC01000001">
    <property type="protein sequence ID" value="REF35385.1"/>
    <property type="molecule type" value="Genomic_DNA"/>
</dbReference>
<sequence>MARPSPSAARGAQPPQPHAPPQQPPPAEPLALVARPPTEIVDSNLTVSSWPCGQVAGRLASLIGLVCSKVAPQERHRYSYRGTRPG</sequence>
<feature type="region of interest" description="Disordered" evidence="1">
    <location>
        <begin position="1"/>
        <end position="33"/>
    </location>
</feature>
<gene>
    <name evidence="2" type="ORF">DFJ64_0764</name>
</gene>
<protein>
    <submittedName>
        <fullName evidence="2">Uncharacterized protein</fullName>
    </submittedName>
</protein>
<dbReference type="AlphaFoldDB" id="A0A3D9V8R1"/>
<accession>A0A3D9V8R1</accession>
<reference evidence="2 3" key="1">
    <citation type="submission" date="2018-08" db="EMBL/GenBank/DDBJ databases">
        <title>Sequencing the genomes of 1000 actinobacteria strains.</title>
        <authorList>
            <person name="Klenk H.-P."/>
        </authorList>
    </citation>
    <scope>NUCLEOTIDE SEQUENCE [LARGE SCALE GENOMIC DNA]</scope>
    <source>
        <strain evidence="2 3">DSM 22891</strain>
    </source>
</reference>
<dbReference type="Proteomes" id="UP000256485">
    <property type="component" value="Unassembled WGS sequence"/>
</dbReference>
<evidence type="ECO:0000256" key="1">
    <source>
        <dbReference type="SAM" id="MobiDB-lite"/>
    </source>
</evidence>